<keyword evidence="2" id="KW-0963">Cytoplasm</keyword>
<dbReference type="Proteomes" id="UP000005237">
    <property type="component" value="Unassembled WGS sequence"/>
</dbReference>
<evidence type="ECO:0000256" key="3">
    <source>
        <dbReference type="ARBA" id="ARBA00022837"/>
    </source>
</evidence>
<dbReference type="GO" id="GO:0030865">
    <property type="term" value="P:cortical cytoskeleton organization"/>
    <property type="evidence" value="ECO:0007669"/>
    <property type="project" value="TreeGrafter"/>
</dbReference>
<reference evidence="5" key="2">
    <citation type="submission" date="2022-06" db="UniProtKB">
        <authorList>
            <consortium name="EnsemblMetazoa"/>
        </authorList>
    </citation>
    <scope>IDENTIFICATION</scope>
    <source>
        <strain evidence="5">DF5081</strain>
    </source>
</reference>
<dbReference type="GO" id="GO:0000226">
    <property type="term" value="P:microtubule cytoskeleton organization"/>
    <property type="evidence" value="ECO:0007669"/>
    <property type="project" value="TreeGrafter"/>
</dbReference>
<dbReference type="InterPro" id="IPR011992">
    <property type="entry name" value="EF-hand-dom_pair"/>
</dbReference>
<evidence type="ECO:0000313" key="6">
    <source>
        <dbReference type="Proteomes" id="UP000005237"/>
    </source>
</evidence>
<dbReference type="GO" id="GO:0005509">
    <property type="term" value="F:calcium ion binding"/>
    <property type="evidence" value="ECO:0007669"/>
    <property type="project" value="InterPro"/>
</dbReference>
<dbReference type="GO" id="GO:0005737">
    <property type="term" value="C:cytoplasm"/>
    <property type="evidence" value="ECO:0007669"/>
    <property type="project" value="UniProtKB-SubCell"/>
</dbReference>
<dbReference type="OMA" id="ASAKYHF"/>
<reference evidence="6" key="1">
    <citation type="submission" date="2010-08" db="EMBL/GenBank/DDBJ databases">
        <authorList>
            <consortium name="Caenorhabditis japonica Sequencing Consortium"/>
            <person name="Wilson R.K."/>
        </authorList>
    </citation>
    <scope>NUCLEOTIDE SEQUENCE [LARGE SCALE GENOMIC DNA]</scope>
    <source>
        <strain evidence="6">DF5081</strain>
    </source>
</reference>
<protein>
    <recommendedName>
        <fullName evidence="4">EF-hand domain-containing protein</fullName>
    </recommendedName>
</protein>
<dbReference type="GO" id="GO:0005819">
    <property type="term" value="C:spindle"/>
    <property type="evidence" value="ECO:0007669"/>
    <property type="project" value="TreeGrafter"/>
</dbReference>
<feature type="domain" description="EF-hand" evidence="4">
    <location>
        <begin position="299"/>
        <end position="334"/>
    </location>
</feature>
<dbReference type="InterPro" id="IPR018247">
    <property type="entry name" value="EF_Hand_1_Ca_BS"/>
</dbReference>
<dbReference type="GO" id="GO:0005813">
    <property type="term" value="C:centrosome"/>
    <property type="evidence" value="ECO:0007669"/>
    <property type="project" value="TreeGrafter"/>
</dbReference>
<dbReference type="PROSITE" id="PS00018">
    <property type="entry name" value="EF_HAND_1"/>
    <property type="match status" value="1"/>
</dbReference>
<proteinExistence type="predicted"/>
<dbReference type="PROSITE" id="PS50222">
    <property type="entry name" value="EF_HAND_2"/>
    <property type="match status" value="1"/>
</dbReference>
<evidence type="ECO:0000313" key="5">
    <source>
        <dbReference type="EnsemblMetazoa" id="CJA04528.1"/>
    </source>
</evidence>
<evidence type="ECO:0000256" key="2">
    <source>
        <dbReference type="ARBA" id="ARBA00022490"/>
    </source>
</evidence>
<name>A0A8R1HNV5_CAEJA</name>
<organism evidence="5 6">
    <name type="scientific">Caenorhabditis japonica</name>
    <dbReference type="NCBI Taxonomy" id="281687"/>
    <lineage>
        <taxon>Eukaryota</taxon>
        <taxon>Metazoa</taxon>
        <taxon>Ecdysozoa</taxon>
        <taxon>Nematoda</taxon>
        <taxon>Chromadorea</taxon>
        <taxon>Rhabditida</taxon>
        <taxon>Rhabditina</taxon>
        <taxon>Rhabditomorpha</taxon>
        <taxon>Rhabditoidea</taxon>
        <taxon>Rhabditidae</taxon>
        <taxon>Peloderinae</taxon>
        <taxon>Caenorhabditis</taxon>
    </lineage>
</organism>
<keyword evidence="6" id="KW-1185">Reference proteome</keyword>
<dbReference type="EnsemblMetazoa" id="CJA04528.1">
    <property type="protein sequence ID" value="CJA04528.1"/>
    <property type="gene ID" value="WBGene00123732"/>
</dbReference>
<dbReference type="PANTHER" id="PTHR12085">
    <property type="entry name" value="SERINE/THREONINE-PROTEIN PHOSPHATASE 2A REGULATORY SUBUNIT B'' SUBUNIT GAMMA"/>
    <property type="match status" value="1"/>
</dbReference>
<dbReference type="PANTHER" id="PTHR12085:SF3">
    <property type="entry name" value="SERINE_THREONINE-PROTEIN PHOSPHATASE 2A REGULATORY SUBUNIT B'' SUBUNIT GAMMA"/>
    <property type="match status" value="1"/>
</dbReference>
<accession>A0A8R1HNV5</accession>
<dbReference type="AlphaFoldDB" id="A0A8R1HNV5"/>
<sequence>MTTESSQSNIPQIPTSMFPRRHENASDLEKCFNERVLKIFAENKIDDLTQFRKDIDIFLIALKTEFLWGLNGKTKYVTLTRLFKILKTSPPTIRETFSQNIVFTLVKITNFNLAIDIVLIEALVQTVIHAEDTYIKLVPFCENSREISACGLQDFVTQHYIPQMAEMPERTDYYAAYAVEIIFFLLEARRREVIFVKDLLSSALLLNMEACIKAEKNGLELPENDIFTLSAFRSTLHEFRSLDADRNGVLTEDELLDFRNGGFNGIFIKRVFEISLTYEGACLDFKGFVDLVCAVRFRHTRASAKYHFEALDLKEDGVLDEDEIRTMATAVRNYNPDDPQFNVDCVTAEMQDMLRAKKTISLSEFLDSKMGPVFTGYVSNFADFIKYERREQ</sequence>
<comment type="subcellular location">
    <subcellularLocation>
        <location evidence="1">Cytoplasm</location>
    </subcellularLocation>
</comment>
<dbReference type="GO" id="GO:0035303">
    <property type="term" value="P:regulation of dephosphorylation"/>
    <property type="evidence" value="ECO:0007669"/>
    <property type="project" value="InterPro"/>
</dbReference>
<dbReference type="InterPro" id="IPR039865">
    <property type="entry name" value="PPP2R3C"/>
</dbReference>
<evidence type="ECO:0000259" key="4">
    <source>
        <dbReference type="PROSITE" id="PS50222"/>
    </source>
</evidence>
<dbReference type="SUPFAM" id="SSF47473">
    <property type="entry name" value="EF-hand"/>
    <property type="match status" value="1"/>
</dbReference>
<dbReference type="Gene3D" id="1.10.238.10">
    <property type="entry name" value="EF-hand"/>
    <property type="match status" value="1"/>
</dbReference>
<evidence type="ECO:0000256" key="1">
    <source>
        <dbReference type="ARBA" id="ARBA00004496"/>
    </source>
</evidence>
<keyword evidence="3" id="KW-0106">Calcium</keyword>
<dbReference type="InterPro" id="IPR002048">
    <property type="entry name" value="EF_hand_dom"/>
</dbReference>